<dbReference type="HOGENOM" id="CLU_2754082_0_0_9"/>
<sequence length="72" mass="7690">MEKSPLKVQQLINLLLAMNPRAEVFLQAADGALRPLLDDDVQEIYAPEQPAKTVAHIGVPADNAAGEAEGIL</sequence>
<reference evidence="1" key="1">
    <citation type="submission" date="2014-08" db="EMBL/GenBank/DDBJ databases">
        <title>Comparative genomics of the Paenibacillus odorifer group.</title>
        <authorList>
            <person name="den Bakker H.C."/>
            <person name="Tsai Y.-C.Y.-C."/>
            <person name="Martin N."/>
            <person name="Korlach J."/>
            <person name="Wiedmann M."/>
        </authorList>
    </citation>
    <scope>NUCLEOTIDE SEQUENCE [LARGE SCALE GENOMIC DNA]</scope>
    <source>
        <strain evidence="1">DSM 13188</strain>
    </source>
</reference>
<dbReference type="KEGG" id="pbd:PBOR_01555"/>
<organism evidence="1 2">
    <name type="scientific">Paenibacillus borealis</name>
    <dbReference type="NCBI Taxonomy" id="160799"/>
    <lineage>
        <taxon>Bacteria</taxon>
        <taxon>Bacillati</taxon>
        <taxon>Bacillota</taxon>
        <taxon>Bacilli</taxon>
        <taxon>Bacillales</taxon>
        <taxon>Paenibacillaceae</taxon>
        <taxon>Paenibacillus</taxon>
    </lineage>
</organism>
<keyword evidence="2" id="KW-1185">Reference proteome</keyword>
<dbReference type="EMBL" id="CP009285">
    <property type="protein sequence ID" value="AIQ55795.1"/>
    <property type="molecule type" value="Genomic_DNA"/>
</dbReference>
<accession>A0A089L6S0</accession>
<dbReference type="AlphaFoldDB" id="A0A089L6S0"/>
<evidence type="ECO:0000313" key="1">
    <source>
        <dbReference type="EMBL" id="AIQ55795.1"/>
    </source>
</evidence>
<protein>
    <submittedName>
        <fullName evidence="1">Uncharacterized protein</fullName>
    </submittedName>
</protein>
<dbReference type="RefSeq" id="WP_042210120.1">
    <property type="nucleotide sequence ID" value="NZ_CP009285.1"/>
</dbReference>
<proteinExistence type="predicted"/>
<gene>
    <name evidence="1" type="ORF">PBOR_01555</name>
</gene>
<evidence type="ECO:0000313" key="2">
    <source>
        <dbReference type="Proteomes" id="UP000029518"/>
    </source>
</evidence>
<name>A0A089L6S0_PAEBO</name>
<dbReference type="OrthoDB" id="2628429at2"/>
<dbReference type="Proteomes" id="UP000029518">
    <property type="component" value="Chromosome"/>
</dbReference>